<protein>
    <submittedName>
        <fullName evidence="3">PRC-barrel domain-containing protein</fullName>
    </submittedName>
</protein>
<feature type="chain" id="PRO_5047146454" evidence="2">
    <location>
        <begin position="22"/>
        <end position="225"/>
    </location>
</feature>
<gene>
    <name evidence="3" type="ORF">ACFPFW_12770</name>
</gene>
<evidence type="ECO:0000313" key="3">
    <source>
        <dbReference type="EMBL" id="MFC5068881.1"/>
    </source>
</evidence>
<evidence type="ECO:0000256" key="1">
    <source>
        <dbReference type="SAM" id="MobiDB-lite"/>
    </source>
</evidence>
<reference evidence="4" key="1">
    <citation type="journal article" date="2019" name="Int. J. Syst. Evol. Microbiol.">
        <title>The Global Catalogue of Microorganisms (GCM) 10K type strain sequencing project: providing services to taxonomists for standard genome sequencing and annotation.</title>
        <authorList>
            <consortium name="The Broad Institute Genomics Platform"/>
            <consortium name="The Broad Institute Genome Sequencing Center for Infectious Disease"/>
            <person name="Wu L."/>
            <person name="Ma J."/>
        </authorList>
    </citation>
    <scope>NUCLEOTIDE SEQUENCE [LARGE SCALE GENOMIC DNA]</scope>
    <source>
        <strain evidence="4">CGMCC 1.16444</strain>
    </source>
</reference>
<dbReference type="EMBL" id="JBHSJF010000006">
    <property type="protein sequence ID" value="MFC5068881.1"/>
    <property type="molecule type" value="Genomic_DNA"/>
</dbReference>
<sequence>MREKPAIAVLFASLAVASVSAHQLARAESPAPTASGLPSEGKQDLSASTSQSGDYAQTDWNLFSTLEGAELVDSTGERSAKLVDVILDSTGRIDHLVVGTGIAALAMTQRRLDTRELPTPGAEGGLTLPLTSEQIGALPEIKDFKPETWSAAAIVGAEISDGSISIKDLRFAPGQVDRVILAAGNELFSSNRAHEVPFAELQISGSPNEPSVKLSEAGSKQLGMQ</sequence>
<proteinExistence type="predicted"/>
<feature type="region of interest" description="Disordered" evidence="1">
    <location>
        <begin position="204"/>
        <end position="225"/>
    </location>
</feature>
<dbReference type="Gene3D" id="2.30.30.240">
    <property type="entry name" value="PRC-barrel domain"/>
    <property type="match status" value="1"/>
</dbReference>
<feature type="signal peptide" evidence="2">
    <location>
        <begin position="1"/>
        <end position="21"/>
    </location>
</feature>
<keyword evidence="4" id="KW-1185">Reference proteome</keyword>
<accession>A0ABV9Z2A9</accession>
<evidence type="ECO:0000256" key="2">
    <source>
        <dbReference type="SAM" id="SignalP"/>
    </source>
</evidence>
<comment type="caution">
    <text evidence="3">The sequence shown here is derived from an EMBL/GenBank/DDBJ whole genome shotgun (WGS) entry which is preliminary data.</text>
</comment>
<name>A0ABV9Z2A9_9HYPH</name>
<keyword evidence="2" id="KW-0732">Signal</keyword>
<dbReference type="Proteomes" id="UP001595796">
    <property type="component" value="Unassembled WGS sequence"/>
</dbReference>
<dbReference type="SUPFAM" id="SSF50346">
    <property type="entry name" value="PRC-barrel domain"/>
    <property type="match status" value="1"/>
</dbReference>
<dbReference type="RefSeq" id="WP_114956884.1">
    <property type="nucleotide sequence ID" value="NZ_JBHSJF010000006.1"/>
</dbReference>
<feature type="region of interest" description="Disordered" evidence="1">
    <location>
        <begin position="28"/>
        <end position="53"/>
    </location>
</feature>
<dbReference type="InterPro" id="IPR011033">
    <property type="entry name" value="PRC_barrel-like_sf"/>
</dbReference>
<organism evidence="3 4">
    <name type="scientific">Flaviflagellibacter deserti</name>
    <dbReference type="NCBI Taxonomy" id="2267266"/>
    <lineage>
        <taxon>Bacteria</taxon>
        <taxon>Pseudomonadati</taxon>
        <taxon>Pseudomonadota</taxon>
        <taxon>Alphaproteobacteria</taxon>
        <taxon>Hyphomicrobiales</taxon>
        <taxon>Flaviflagellibacter</taxon>
    </lineage>
</organism>
<evidence type="ECO:0000313" key="4">
    <source>
        <dbReference type="Proteomes" id="UP001595796"/>
    </source>
</evidence>